<keyword evidence="1" id="KW-0812">Transmembrane</keyword>
<accession>A0A430F8W7</accession>
<protein>
    <recommendedName>
        <fullName evidence="4">Histidine kinase</fullName>
    </recommendedName>
</protein>
<evidence type="ECO:0008006" key="4">
    <source>
        <dbReference type="Google" id="ProtNLM"/>
    </source>
</evidence>
<feature type="transmembrane region" description="Helical" evidence="1">
    <location>
        <begin position="51"/>
        <end position="70"/>
    </location>
</feature>
<dbReference type="Proteomes" id="UP000288052">
    <property type="component" value="Unassembled WGS sequence"/>
</dbReference>
<dbReference type="AlphaFoldDB" id="A0A430F8W7"/>
<feature type="transmembrane region" description="Helical" evidence="1">
    <location>
        <begin position="76"/>
        <end position="95"/>
    </location>
</feature>
<keyword evidence="3" id="KW-1185">Reference proteome</keyword>
<keyword evidence="1" id="KW-1133">Transmembrane helix</keyword>
<keyword evidence="1" id="KW-0472">Membrane</keyword>
<evidence type="ECO:0000256" key="1">
    <source>
        <dbReference type="SAM" id="Phobius"/>
    </source>
</evidence>
<feature type="transmembrane region" description="Helical" evidence="1">
    <location>
        <begin position="147"/>
        <end position="167"/>
    </location>
</feature>
<sequence length="410" mass="45069">MDAVPADLQPGLTAQSAWTTRDSRNICAACVIVLVGVVMAWHTVMPHTPSLPVIAIVVMQIALFMLSYWIRASRNLLVVTLALILVLSMIGDCMFPQYSAYGMNAQLAAFGLLAYWTNDVCVALAFVALSAYQWIWLAVSSHAQGGVSSIILFIALYAVVGLACSGARHLMERVHRQQQTMLAMRVGICTTAMELHDAVSGSLTKAELLLRRCEGEGVSAAARDDYRRIHEEIGEAKDNVGGIVDLLLAEYGESDEERTQRRRIRAALDAHDKAMAADGIDGRSVIVAAEQGFGTLRDDDMCALDQLIGGIYERIRLTHPAWYELSITVGGTQVSILQIQTGGPALTPPRIPWHRRLRVHATMEQGEAVAMMTVTMRLHHTKRPTQQEAAARMLAQIQRAQERTSRERKG</sequence>
<feature type="transmembrane region" description="Helical" evidence="1">
    <location>
        <begin position="107"/>
        <end position="135"/>
    </location>
</feature>
<evidence type="ECO:0000313" key="2">
    <source>
        <dbReference type="EMBL" id="RSX49265.1"/>
    </source>
</evidence>
<gene>
    <name evidence="2" type="ORF">D2E22_0685</name>
</gene>
<reference evidence="2 3" key="1">
    <citation type="submission" date="2018-09" db="EMBL/GenBank/DDBJ databases">
        <title>Characterization of the phylogenetic diversity of five novel species belonging to the genus Bifidobacterium.</title>
        <authorList>
            <person name="Lugli G.A."/>
            <person name="Duranti S."/>
            <person name="Milani C."/>
        </authorList>
    </citation>
    <scope>NUCLEOTIDE SEQUENCE [LARGE SCALE GENOMIC DNA]</scope>
    <source>
        <strain evidence="2 3">2020B</strain>
    </source>
</reference>
<comment type="caution">
    <text evidence="2">The sequence shown here is derived from an EMBL/GenBank/DDBJ whole genome shotgun (WGS) entry which is preliminary data.</text>
</comment>
<dbReference type="EMBL" id="QXGI01000002">
    <property type="protein sequence ID" value="RSX49265.1"/>
    <property type="molecule type" value="Genomic_DNA"/>
</dbReference>
<proteinExistence type="predicted"/>
<name>A0A430F8W7_9BIFI</name>
<feature type="transmembrane region" description="Helical" evidence="1">
    <location>
        <begin position="26"/>
        <end position="44"/>
    </location>
</feature>
<organism evidence="2 3">
    <name type="scientific">Bifidobacterium castoris</name>
    <dbReference type="NCBI Taxonomy" id="2306972"/>
    <lineage>
        <taxon>Bacteria</taxon>
        <taxon>Bacillati</taxon>
        <taxon>Actinomycetota</taxon>
        <taxon>Actinomycetes</taxon>
        <taxon>Bifidobacteriales</taxon>
        <taxon>Bifidobacteriaceae</taxon>
        <taxon>Bifidobacterium</taxon>
    </lineage>
</organism>
<evidence type="ECO:0000313" key="3">
    <source>
        <dbReference type="Proteomes" id="UP000288052"/>
    </source>
</evidence>